<evidence type="ECO:0000256" key="6">
    <source>
        <dbReference type="ARBA" id="ARBA00022603"/>
    </source>
</evidence>
<keyword evidence="12" id="KW-0443">Lipid metabolism</keyword>
<evidence type="ECO:0000256" key="10">
    <source>
        <dbReference type="ARBA" id="ARBA00022919"/>
    </source>
</evidence>
<keyword evidence="9 15" id="KW-0812">Transmembrane</keyword>
<evidence type="ECO:0000256" key="3">
    <source>
        <dbReference type="ARBA" id="ARBA00004991"/>
    </source>
</evidence>
<dbReference type="AlphaFoldDB" id="A0A7R7XJI9"/>
<keyword evidence="11 15" id="KW-1133">Transmembrane helix</keyword>
<dbReference type="SUPFAM" id="SSF53335">
    <property type="entry name" value="S-adenosyl-L-methionine-dependent methyltransferases"/>
    <property type="match status" value="1"/>
</dbReference>
<dbReference type="OrthoDB" id="412182at2759"/>
<dbReference type="PANTHER" id="PTHR45197">
    <property type="entry name" value="SYNTHASE, PUTATIVE (AFU_ORTHOLOGUE AFUA_7G04190)-RELATED"/>
    <property type="match status" value="1"/>
</dbReference>
<name>A0A7R7XJI9_9EURO</name>
<dbReference type="RefSeq" id="XP_041554819.1">
    <property type="nucleotide sequence ID" value="XM_041701989.1"/>
</dbReference>
<feature type="transmembrane region" description="Helical" evidence="15">
    <location>
        <begin position="25"/>
        <end position="42"/>
    </location>
</feature>
<evidence type="ECO:0000313" key="17">
    <source>
        <dbReference type="Proteomes" id="UP000654913"/>
    </source>
</evidence>
<dbReference type="Proteomes" id="UP000654913">
    <property type="component" value="Chromosome 3"/>
</dbReference>
<evidence type="ECO:0000256" key="8">
    <source>
        <dbReference type="ARBA" id="ARBA00022691"/>
    </source>
</evidence>
<gene>
    <name evidence="16" type="ORF">APUU_30850S</name>
</gene>
<comment type="pathway">
    <text evidence="3">Sphingolipid metabolism.</text>
</comment>
<dbReference type="GO" id="GO:0032259">
    <property type="term" value="P:methylation"/>
    <property type="evidence" value="ECO:0007669"/>
    <property type="project" value="UniProtKB-KW"/>
</dbReference>
<evidence type="ECO:0000256" key="14">
    <source>
        <dbReference type="ARBA" id="ARBA00039020"/>
    </source>
</evidence>
<dbReference type="GO" id="GO:0006665">
    <property type="term" value="P:sphingolipid metabolic process"/>
    <property type="evidence" value="ECO:0007669"/>
    <property type="project" value="UniProtKB-KW"/>
</dbReference>
<sequence length="457" mass="51994">MMFTIPNAVQVVDGPGCERFTYDRLLLALVGFPAILTLAFGGGLWMGIGLAFVLCIPSLILIWTITSREQAAPEENRQPIESYLDFKTPADRERYSGHCKIPMAQFTEMYFDQLVDFKVDCHDALERRYDWASFAFTPGLFKYFLFTMVPDILLHTKSRDRKQTHEVYDRGNDFYYFSLGDSMTFSSGIISDPHRAESIQEMQNNKMRVVCRKIGLKAGESVLDIGCGWGTFSAFASVEHKASVTGITLSRNGAAAASERLEQQGISPDQSRILCLDYREIPPASRFDKIVCLEMAEHVGIRRLPAFLKQMYELLDDQGVFFLQIGGLRKRWQFEDLIWGLFMNKYIFPGADASVPLGVYISMVEDAGFEVKSVDTIGVHYAATIWRWYGIWKSNKDEVIAKYGNRWYRIWLYFLSSATIQARNGGATAYQITLVKSRNRTQRVLGVQDQLGVRTAQ</sequence>
<keyword evidence="5" id="KW-0444">Lipid biosynthesis</keyword>
<keyword evidence="7" id="KW-0808">Transferase</keyword>
<proteinExistence type="inferred from homology"/>
<evidence type="ECO:0000256" key="13">
    <source>
        <dbReference type="ARBA" id="ARBA00023136"/>
    </source>
</evidence>
<comment type="similarity">
    <text evidence="4">Belongs to the CFA/CMAS family.</text>
</comment>
<keyword evidence="6" id="KW-0489">Methyltransferase</keyword>
<dbReference type="GO" id="GO:0016020">
    <property type="term" value="C:membrane"/>
    <property type="evidence" value="ECO:0007669"/>
    <property type="project" value="UniProtKB-SubCell"/>
</dbReference>
<evidence type="ECO:0000256" key="4">
    <source>
        <dbReference type="ARBA" id="ARBA00010815"/>
    </source>
</evidence>
<evidence type="ECO:0000256" key="1">
    <source>
        <dbReference type="ARBA" id="ARBA00004141"/>
    </source>
</evidence>
<dbReference type="GO" id="GO:0008168">
    <property type="term" value="F:methyltransferase activity"/>
    <property type="evidence" value="ECO:0007669"/>
    <property type="project" value="UniProtKB-KW"/>
</dbReference>
<reference evidence="16" key="1">
    <citation type="submission" date="2021-01" db="EMBL/GenBank/DDBJ databases">
        <authorList>
            <consortium name="Aspergillus puulaauensis MK2 genome sequencing consortium"/>
            <person name="Kazuki M."/>
            <person name="Futagami T."/>
        </authorList>
    </citation>
    <scope>NUCLEOTIDE SEQUENCE</scope>
    <source>
        <strain evidence="16">MK2</strain>
    </source>
</reference>
<dbReference type="GeneID" id="64972630"/>
<dbReference type="Gene3D" id="3.40.50.150">
    <property type="entry name" value="Vaccinia Virus protein VP39"/>
    <property type="match status" value="1"/>
</dbReference>
<dbReference type="CDD" id="cd02440">
    <property type="entry name" value="AdoMet_MTases"/>
    <property type="match status" value="1"/>
</dbReference>
<protein>
    <recommendedName>
        <fullName evidence="14">sphingolipid C(9)-methyltransferase</fullName>
        <ecNumber evidence="14">2.1.1.317</ecNumber>
    </recommendedName>
</protein>
<dbReference type="InterPro" id="IPR052290">
    <property type="entry name" value="Sphingo_C9-MT"/>
</dbReference>
<evidence type="ECO:0000256" key="2">
    <source>
        <dbReference type="ARBA" id="ARBA00004760"/>
    </source>
</evidence>
<dbReference type="EC" id="2.1.1.317" evidence="14"/>
<evidence type="ECO:0000256" key="5">
    <source>
        <dbReference type="ARBA" id="ARBA00022516"/>
    </source>
</evidence>
<dbReference type="InterPro" id="IPR029063">
    <property type="entry name" value="SAM-dependent_MTases_sf"/>
</dbReference>
<keyword evidence="17" id="KW-1185">Reference proteome</keyword>
<dbReference type="EMBL" id="AP024445">
    <property type="protein sequence ID" value="BCS22625.1"/>
    <property type="molecule type" value="Genomic_DNA"/>
</dbReference>
<evidence type="ECO:0000256" key="11">
    <source>
        <dbReference type="ARBA" id="ARBA00022989"/>
    </source>
</evidence>
<reference evidence="16" key="2">
    <citation type="submission" date="2021-02" db="EMBL/GenBank/DDBJ databases">
        <title>Aspergillus puulaauensis MK2 genome sequence.</title>
        <authorList>
            <person name="Futagami T."/>
            <person name="Mori K."/>
            <person name="Kadooka C."/>
            <person name="Tanaka T."/>
        </authorList>
    </citation>
    <scope>NUCLEOTIDE SEQUENCE</scope>
    <source>
        <strain evidence="16">MK2</strain>
    </source>
</reference>
<dbReference type="KEGG" id="apuu:APUU_30850S"/>
<accession>A0A7R7XJI9</accession>
<keyword evidence="8" id="KW-0949">S-adenosyl-L-methionine</keyword>
<keyword evidence="13 15" id="KW-0472">Membrane</keyword>
<dbReference type="Pfam" id="PF02353">
    <property type="entry name" value="CMAS"/>
    <property type="match status" value="1"/>
</dbReference>
<evidence type="ECO:0000256" key="7">
    <source>
        <dbReference type="ARBA" id="ARBA00022679"/>
    </source>
</evidence>
<evidence type="ECO:0000256" key="9">
    <source>
        <dbReference type="ARBA" id="ARBA00022692"/>
    </source>
</evidence>
<keyword evidence="10" id="KW-0746">Sphingolipid metabolism</keyword>
<evidence type="ECO:0000313" key="16">
    <source>
        <dbReference type="EMBL" id="BCS22625.1"/>
    </source>
</evidence>
<comment type="pathway">
    <text evidence="2">Lipid metabolism; sphingolipid metabolism.</text>
</comment>
<organism evidence="16 17">
    <name type="scientific">Aspergillus puulaauensis</name>
    <dbReference type="NCBI Taxonomy" id="1220207"/>
    <lineage>
        <taxon>Eukaryota</taxon>
        <taxon>Fungi</taxon>
        <taxon>Dikarya</taxon>
        <taxon>Ascomycota</taxon>
        <taxon>Pezizomycotina</taxon>
        <taxon>Eurotiomycetes</taxon>
        <taxon>Eurotiomycetidae</taxon>
        <taxon>Eurotiales</taxon>
        <taxon>Aspergillaceae</taxon>
        <taxon>Aspergillus</taxon>
    </lineage>
</organism>
<comment type="subcellular location">
    <subcellularLocation>
        <location evidence="1">Membrane</location>
        <topology evidence="1">Multi-pass membrane protein</topology>
    </subcellularLocation>
</comment>
<dbReference type="PANTHER" id="PTHR45197:SF1">
    <property type="entry name" value="SPHINGOLIPID C9-METHYLTRANSFERASE A-RELATED"/>
    <property type="match status" value="1"/>
</dbReference>
<evidence type="ECO:0000256" key="12">
    <source>
        <dbReference type="ARBA" id="ARBA00023098"/>
    </source>
</evidence>
<evidence type="ECO:0000256" key="15">
    <source>
        <dbReference type="SAM" id="Phobius"/>
    </source>
</evidence>